<dbReference type="InterPro" id="IPR035912">
    <property type="entry name" value="EHR_sf"/>
</dbReference>
<evidence type="ECO:0000256" key="3">
    <source>
        <dbReference type="ARBA" id="ARBA00022980"/>
    </source>
</evidence>
<dbReference type="PROSITE" id="PS01290">
    <property type="entry name" value="ER"/>
    <property type="match status" value="1"/>
</dbReference>
<organism evidence="7">
    <name type="scientific">Notodromas monacha</name>
    <dbReference type="NCBI Taxonomy" id="399045"/>
    <lineage>
        <taxon>Eukaryota</taxon>
        <taxon>Metazoa</taxon>
        <taxon>Ecdysozoa</taxon>
        <taxon>Arthropoda</taxon>
        <taxon>Crustacea</taxon>
        <taxon>Oligostraca</taxon>
        <taxon>Ostracoda</taxon>
        <taxon>Podocopa</taxon>
        <taxon>Podocopida</taxon>
        <taxon>Cypridocopina</taxon>
        <taxon>Cypridoidea</taxon>
        <taxon>Cyprididae</taxon>
        <taxon>Notodromas</taxon>
    </lineage>
</organism>
<feature type="domain" description="Ribosomal protein eL8/eL30/eS12/Gadd45" evidence="6">
    <location>
        <begin position="23"/>
        <end position="116"/>
    </location>
</feature>
<dbReference type="PANTHER" id="PTHR11843">
    <property type="entry name" value="40S RIBOSOMAL PROTEIN S12"/>
    <property type="match status" value="1"/>
</dbReference>
<dbReference type="GO" id="GO:1990904">
    <property type="term" value="C:ribonucleoprotein complex"/>
    <property type="evidence" value="ECO:0007669"/>
    <property type="project" value="UniProtKB-KW"/>
</dbReference>
<dbReference type="AlphaFoldDB" id="A0A7R9BF91"/>
<evidence type="ECO:0000259" key="6">
    <source>
        <dbReference type="Pfam" id="PF01248"/>
    </source>
</evidence>
<dbReference type="EMBL" id="CAJPEX010000078">
    <property type="protein sequence ID" value="CAG0913116.1"/>
    <property type="molecule type" value="Genomic_DNA"/>
</dbReference>
<evidence type="ECO:0000313" key="7">
    <source>
        <dbReference type="EMBL" id="CAD7272964.1"/>
    </source>
</evidence>
<proteinExistence type="inferred from homology"/>
<dbReference type="GO" id="GO:0006412">
    <property type="term" value="P:translation"/>
    <property type="evidence" value="ECO:0007669"/>
    <property type="project" value="InterPro"/>
</dbReference>
<reference evidence="7" key="1">
    <citation type="submission" date="2020-11" db="EMBL/GenBank/DDBJ databases">
        <authorList>
            <person name="Tran Van P."/>
        </authorList>
    </citation>
    <scope>NUCLEOTIDE SEQUENCE</scope>
</reference>
<protein>
    <recommendedName>
        <fullName evidence="5">40S ribosomal protein S12</fullName>
    </recommendedName>
</protein>
<dbReference type="InterPro" id="IPR000781">
    <property type="entry name" value="ERH"/>
</dbReference>
<dbReference type="Pfam" id="PF01133">
    <property type="entry name" value="ER"/>
    <property type="match status" value="1"/>
</dbReference>
<dbReference type="InterPro" id="IPR029064">
    <property type="entry name" value="Ribosomal_eL30-like_sf"/>
</dbReference>
<dbReference type="Proteomes" id="UP000678499">
    <property type="component" value="Unassembled WGS sequence"/>
</dbReference>
<dbReference type="SUPFAM" id="SSF143875">
    <property type="entry name" value="ERH-like"/>
    <property type="match status" value="1"/>
</dbReference>
<dbReference type="GO" id="GO:0005840">
    <property type="term" value="C:ribosome"/>
    <property type="evidence" value="ECO:0007669"/>
    <property type="project" value="UniProtKB-KW"/>
</dbReference>
<dbReference type="InterPro" id="IPR047860">
    <property type="entry name" value="Ribosomal_eS12_CS"/>
</dbReference>
<dbReference type="Gene3D" id="3.30.2260.10">
    <property type="entry name" value="Enhancer of rudimentary"/>
    <property type="match status" value="1"/>
</dbReference>
<keyword evidence="8" id="KW-1185">Reference proteome</keyword>
<dbReference type="PRINTS" id="PR00972">
    <property type="entry name" value="RIBSOMALS12E"/>
</dbReference>
<dbReference type="PROSITE" id="PS01189">
    <property type="entry name" value="RIBOSOMAL_S12E"/>
    <property type="match status" value="1"/>
</dbReference>
<dbReference type="Pfam" id="PF01248">
    <property type="entry name" value="Ribosomal_L7Ae"/>
    <property type="match status" value="1"/>
</dbReference>
<gene>
    <name evidence="7" type="ORF">NMOB1V02_LOCUS874</name>
</gene>
<accession>A0A7R9BF91</accession>
<evidence type="ECO:0000256" key="1">
    <source>
        <dbReference type="ARBA" id="ARBA00005824"/>
    </source>
</evidence>
<dbReference type="EMBL" id="OA882115">
    <property type="protein sequence ID" value="CAD7272964.1"/>
    <property type="molecule type" value="Genomic_DNA"/>
</dbReference>
<dbReference type="InterPro" id="IPR000530">
    <property type="entry name" value="Ribosomal_eS12"/>
</dbReference>
<evidence type="ECO:0000313" key="8">
    <source>
        <dbReference type="Proteomes" id="UP000678499"/>
    </source>
</evidence>
<evidence type="ECO:0000256" key="2">
    <source>
        <dbReference type="ARBA" id="ARBA00007491"/>
    </source>
</evidence>
<sequence length="226" mass="24948">MSDHEVDEVATVMAGGPMDVDSALQEVLKTALIHDGLARGIRVAVKALDKRQALLCILANSCDEPAYTKLVTALCSEHGIPLLTVDSNKMLGEWSGLCKIDKEGKARKVVGSSCVVITGSVIKMSGHTIMLIQSGNRLDTRSYSDFDSLTECLEGICRLYEEHLKRSSPTTPSITYDISQLFDFIDDLPDLSVLAYNSEHNMYAPYGKDWVKEKIYVMLRRQAATK</sequence>
<dbReference type="FunFam" id="3.30.1330.30:FF:000019">
    <property type="entry name" value="40S ribosomal protein S12"/>
    <property type="match status" value="1"/>
</dbReference>
<dbReference type="Gene3D" id="3.30.1330.30">
    <property type="match status" value="1"/>
</dbReference>
<dbReference type="SUPFAM" id="SSF55315">
    <property type="entry name" value="L30e-like"/>
    <property type="match status" value="1"/>
</dbReference>
<keyword evidence="4 5" id="KW-0687">Ribonucleoprotein</keyword>
<dbReference type="OrthoDB" id="10249311at2759"/>
<name>A0A7R9BF91_9CRUS</name>
<dbReference type="InterPro" id="IPR004038">
    <property type="entry name" value="Ribosomal_eL8/eL30/eS12/Gad45"/>
</dbReference>
<evidence type="ECO:0000256" key="5">
    <source>
        <dbReference type="RuleBase" id="RU000670"/>
    </source>
</evidence>
<comment type="similarity">
    <text evidence="2">Belongs to the E(R) family.</text>
</comment>
<keyword evidence="3 5" id="KW-0689">Ribosomal protein</keyword>
<comment type="similarity">
    <text evidence="1 5">Belongs to the eukaryotic ribosomal protein eS12 family.</text>
</comment>
<evidence type="ECO:0000256" key="4">
    <source>
        <dbReference type="ARBA" id="ARBA00023274"/>
    </source>
</evidence>
<dbReference type="GO" id="GO:0003735">
    <property type="term" value="F:structural constituent of ribosome"/>
    <property type="evidence" value="ECO:0007669"/>
    <property type="project" value="InterPro"/>
</dbReference>